<dbReference type="SUPFAM" id="SSF53850">
    <property type="entry name" value="Periplasmic binding protein-like II"/>
    <property type="match status" value="1"/>
</dbReference>
<dbReference type="InterPro" id="IPR006059">
    <property type="entry name" value="SBP"/>
</dbReference>
<dbReference type="Proteomes" id="UP001230426">
    <property type="component" value="Unassembled WGS sequence"/>
</dbReference>
<accession>A0ABT9R5Q7</accession>
<dbReference type="Pfam" id="PF13416">
    <property type="entry name" value="SBP_bac_8"/>
    <property type="match status" value="1"/>
</dbReference>
<dbReference type="EMBL" id="JAUSRB010000002">
    <property type="protein sequence ID" value="MDP9864473.1"/>
    <property type="molecule type" value="Genomic_DNA"/>
</dbReference>
<sequence length="93" mass="9936">MTADDKSVYLDSSPAEKGQKLFESGRPALFLSGPWVLPDLQAAKLDYGVARLPGTDGNHETVSGPDNWVVFEHDERRVKAAAKTDAVLAVPGG</sequence>
<comment type="caution">
    <text evidence="1">The sequence shown here is derived from an EMBL/GenBank/DDBJ whole genome shotgun (WGS) entry which is preliminary data.</text>
</comment>
<dbReference type="Gene3D" id="3.40.190.10">
    <property type="entry name" value="Periplasmic binding protein-like II"/>
    <property type="match status" value="2"/>
</dbReference>
<name>A0ABT9R5Q7_9ACTN</name>
<evidence type="ECO:0000313" key="2">
    <source>
        <dbReference type="Proteomes" id="UP001230426"/>
    </source>
</evidence>
<gene>
    <name evidence="1" type="ORF">J2S55_003739</name>
</gene>
<protein>
    <submittedName>
        <fullName evidence="1">Maltose-binding protein MalE</fullName>
    </submittedName>
</protein>
<evidence type="ECO:0000313" key="1">
    <source>
        <dbReference type="EMBL" id="MDP9864473.1"/>
    </source>
</evidence>
<proteinExistence type="predicted"/>
<reference evidence="1 2" key="1">
    <citation type="submission" date="2023-07" db="EMBL/GenBank/DDBJ databases">
        <title>Sequencing the genomes of 1000 actinobacteria strains.</title>
        <authorList>
            <person name="Klenk H.-P."/>
        </authorList>
    </citation>
    <scope>NUCLEOTIDE SEQUENCE [LARGE SCALE GENOMIC DNA]</scope>
    <source>
        <strain evidence="1 2">DSM 44109</strain>
    </source>
</reference>
<keyword evidence="2" id="KW-1185">Reference proteome</keyword>
<dbReference type="RefSeq" id="WP_306862362.1">
    <property type="nucleotide sequence ID" value="NZ_JAUSRB010000002.1"/>
</dbReference>
<organism evidence="1 2">
    <name type="scientific">Streptosporangium brasiliense</name>
    <dbReference type="NCBI Taxonomy" id="47480"/>
    <lineage>
        <taxon>Bacteria</taxon>
        <taxon>Bacillati</taxon>
        <taxon>Actinomycetota</taxon>
        <taxon>Actinomycetes</taxon>
        <taxon>Streptosporangiales</taxon>
        <taxon>Streptosporangiaceae</taxon>
        <taxon>Streptosporangium</taxon>
    </lineage>
</organism>